<protein>
    <submittedName>
        <fullName evidence="1">Uncharacterized protein</fullName>
    </submittedName>
</protein>
<accession>C5B7X4</accession>
<dbReference type="HOGENOM" id="CLU_3269246_0_0_6"/>
<dbReference type="KEGG" id="eic:NT01EI_1524"/>
<dbReference type="Proteomes" id="UP000001485">
    <property type="component" value="Chromosome"/>
</dbReference>
<reference evidence="1 2" key="2">
    <citation type="journal article" date="2012" name="J. Bacteriol.">
        <title>Genome Sequence of Edwardsiella ictaluri 93-146, a Strain Associated with a Natural Channel Catfish Outbreak of Enteric Septicemia of Catfish.</title>
        <authorList>
            <person name="Williams M.L."/>
            <person name="Gillaspy A.F."/>
            <person name="Dyer D.W."/>
            <person name="Thune R.L."/>
            <person name="Waldbieser G.C."/>
            <person name="Schuster S.C."/>
            <person name="Gipson J."/>
            <person name="Zaitshik J."/>
            <person name="Landry C."/>
            <person name="Banes M.M."/>
            <person name="Lawrence M.L."/>
        </authorList>
    </citation>
    <scope>NUCLEOTIDE SEQUENCE [LARGE SCALE GENOMIC DNA]</scope>
    <source>
        <strain evidence="1 2">93-146</strain>
    </source>
</reference>
<evidence type="ECO:0000313" key="1">
    <source>
        <dbReference type="EMBL" id="ACR68710.1"/>
    </source>
</evidence>
<dbReference type="EMBL" id="CP001600">
    <property type="protein sequence ID" value="ACR68710.1"/>
    <property type="molecule type" value="Genomic_DNA"/>
</dbReference>
<organism evidence="1 2">
    <name type="scientific">Edwardsiella ictaluri (strain 93-146)</name>
    <dbReference type="NCBI Taxonomy" id="634503"/>
    <lineage>
        <taxon>Bacteria</taxon>
        <taxon>Pseudomonadati</taxon>
        <taxon>Pseudomonadota</taxon>
        <taxon>Gammaproteobacteria</taxon>
        <taxon>Enterobacterales</taxon>
        <taxon>Hafniaceae</taxon>
        <taxon>Edwardsiella</taxon>
    </lineage>
</organism>
<reference evidence="2" key="1">
    <citation type="submission" date="2009-03" db="EMBL/GenBank/DDBJ databases">
        <title>Complete genome sequence of Edwardsiella ictaluri 93-146.</title>
        <authorList>
            <person name="Williams M.L."/>
            <person name="Gillaspy A.F."/>
            <person name="Dyer D.W."/>
            <person name="Thune R.L."/>
            <person name="Waldbieser G.C."/>
            <person name="Schuster S.C."/>
            <person name="Gipson J."/>
            <person name="Zaitshik J."/>
            <person name="Landry C."/>
            <person name="Lawrence M.L."/>
        </authorList>
    </citation>
    <scope>NUCLEOTIDE SEQUENCE [LARGE SCALE GENOMIC DNA]</scope>
    <source>
        <strain evidence="2">93-146</strain>
    </source>
</reference>
<name>C5B7X4_EDWI9</name>
<gene>
    <name evidence="1" type="ordered locus">NT01EI_1524</name>
</gene>
<evidence type="ECO:0000313" key="2">
    <source>
        <dbReference type="Proteomes" id="UP000001485"/>
    </source>
</evidence>
<dbReference type="AlphaFoldDB" id="C5B7X4"/>
<sequence length="41" mass="4417">MVMEKDGINTPGGLMIKKIISVNDQLDRGCASADMAMIFVC</sequence>
<proteinExistence type="predicted"/>